<dbReference type="Gene3D" id="3.10.105.10">
    <property type="entry name" value="Dipeptide-binding Protein, Domain 3"/>
    <property type="match status" value="1"/>
</dbReference>
<dbReference type="STRING" id="887929.HMP0721_1376"/>
<feature type="signal peptide" evidence="1">
    <location>
        <begin position="1"/>
        <end position="37"/>
    </location>
</feature>
<dbReference type="eggNOG" id="COG0747">
    <property type="taxonomic scope" value="Bacteria"/>
</dbReference>
<dbReference type="PIRSF" id="PIRSF002741">
    <property type="entry name" value="MppA"/>
    <property type="match status" value="1"/>
</dbReference>
<protein>
    <submittedName>
        <fullName evidence="3">ABC transporter, substrate-binding protein, family 5</fullName>
    </submittedName>
</protein>
<feature type="chain" id="PRO_5038373633" evidence="1">
    <location>
        <begin position="38"/>
        <end position="540"/>
    </location>
</feature>
<evidence type="ECO:0000256" key="1">
    <source>
        <dbReference type="SAM" id="SignalP"/>
    </source>
</evidence>
<reference evidence="3 4" key="1">
    <citation type="submission" date="2010-12" db="EMBL/GenBank/DDBJ databases">
        <authorList>
            <person name="Muzny D."/>
            <person name="Qin X."/>
            <person name="Deng J."/>
            <person name="Jiang H."/>
            <person name="Liu Y."/>
            <person name="Qu J."/>
            <person name="Song X.-Z."/>
            <person name="Zhang L."/>
            <person name="Thornton R."/>
            <person name="Coyle M."/>
            <person name="Francisco L."/>
            <person name="Jackson L."/>
            <person name="Javaid M."/>
            <person name="Korchina V."/>
            <person name="Kovar C."/>
            <person name="Mata R."/>
            <person name="Mathew T."/>
            <person name="Ngo R."/>
            <person name="Nguyen L."/>
            <person name="Nguyen N."/>
            <person name="Okwuonu G."/>
            <person name="Ongeri F."/>
            <person name="Pham C."/>
            <person name="Simmons D."/>
            <person name="Wilczek-Boney K."/>
            <person name="Hale W."/>
            <person name="Jakkamsetti A."/>
            <person name="Pham P."/>
            <person name="Ruth R."/>
            <person name="San Lucas F."/>
            <person name="Warren J."/>
            <person name="Zhang J."/>
            <person name="Zhao Z."/>
            <person name="Zhou C."/>
            <person name="Zhu D."/>
            <person name="Lee S."/>
            <person name="Bess C."/>
            <person name="Blankenburg K."/>
            <person name="Forbes L."/>
            <person name="Fu Q."/>
            <person name="Gubbala S."/>
            <person name="Hirani K."/>
            <person name="Jayaseelan J.C."/>
            <person name="Lara F."/>
            <person name="Munidasa M."/>
            <person name="Palculict T."/>
            <person name="Patil S."/>
            <person name="Pu L.-L."/>
            <person name="Saada N."/>
            <person name="Tang L."/>
            <person name="Weissenberger G."/>
            <person name="Zhu Y."/>
            <person name="Hemphill L."/>
            <person name="Shang Y."/>
            <person name="Youmans B."/>
            <person name="Ayvaz T."/>
            <person name="Ross M."/>
            <person name="Santibanez J."/>
            <person name="Aqrawi P."/>
            <person name="Gross S."/>
            <person name="Joshi V."/>
            <person name="Fowler G."/>
            <person name="Nazareth L."/>
            <person name="Reid J."/>
            <person name="Worley K."/>
            <person name="Petrosino J."/>
            <person name="Highlander S."/>
            <person name="Gibbs R."/>
        </authorList>
    </citation>
    <scope>NUCLEOTIDE SEQUENCE [LARGE SCALE GENOMIC DNA]</scope>
    <source>
        <strain evidence="3 4">ATCC 23263</strain>
    </source>
</reference>
<comment type="caution">
    <text evidence="3">The sequence shown here is derived from an EMBL/GenBank/DDBJ whole genome shotgun (WGS) entry which is preliminary data.</text>
</comment>
<sequence>MTASVKKERVETTMKKQKVFPLIAAVALACVMACSLAACRVSKADKDTLRFVGTDYAGGNLDPSYMDNAAWQLERLGIGETLFRLDEHGKARPWLAKSCQVNADQSRWVITLKKNVVFSNGKKLTASGAKAAIDRMFANEKAKKGTTTPSTYLNPAGIAADDAAGTLTITTDPAQYVDVPAALAHPDFCMIDTSSKTDVSSRPIGTGPYVVTAIKTKKSYTLEKNKHYWDGQVPYKKVIFTCSDDASAKALALQSGDQDVAENITTATDLKTLKDDGNYRVKEVQAVRTGFTYMNMRAGRPLANKALRRALCTAVDNKTICNKTVGGLYAPGVGILPTAIDYGSKDVKDTTPYSLKKAKAILDAAGIKNTDKDGWRELSGKNITLTYLTFSGRNLPEFAEAQADFMKKIGIKVTVKKTDADTHWNKLVAGDFDLANLTWNVMQSGDPQGFMLNFSSGAENNYGKYASGQYDALYAQLKTTKNTAARRQLFTQLQQILEDDAAVIVNGYYKTNICWSKNVTGVTYLPVDYYWITKDIRPAS</sequence>
<feature type="domain" description="Solute-binding protein family 5" evidence="2">
    <location>
        <begin position="91"/>
        <end position="461"/>
    </location>
</feature>
<dbReference type="InterPro" id="IPR030678">
    <property type="entry name" value="Peptide/Ni-bd"/>
</dbReference>
<dbReference type="GO" id="GO:0042597">
    <property type="term" value="C:periplasmic space"/>
    <property type="evidence" value="ECO:0007669"/>
    <property type="project" value="UniProtKB-ARBA"/>
</dbReference>
<accession>E6MH91</accession>
<evidence type="ECO:0000259" key="2">
    <source>
        <dbReference type="Pfam" id="PF00496"/>
    </source>
</evidence>
<dbReference type="InterPro" id="IPR039424">
    <property type="entry name" value="SBP_5"/>
</dbReference>
<dbReference type="Gene3D" id="3.40.190.10">
    <property type="entry name" value="Periplasmic binding protein-like II"/>
    <property type="match status" value="1"/>
</dbReference>
<evidence type="ECO:0000313" key="3">
    <source>
        <dbReference type="EMBL" id="EFV01981.1"/>
    </source>
</evidence>
<dbReference type="Pfam" id="PF00496">
    <property type="entry name" value="SBP_bac_5"/>
    <property type="match status" value="1"/>
</dbReference>
<dbReference type="Proteomes" id="UP000004754">
    <property type="component" value="Unassembled WGS sequence"/>
</dbReference>
<keyword evidence="4" id="KW-1185">Reference proteome</keyword>
<dbReference type="GO" id="GO:1904680">
    <property type="term" value="F:peptide transmembrane transporter activity"/>
    <property type="evidence" value="ECO:0007669"/>
    <property type="project" value="TreeGrafter"/>
</dbReference>
<dbReference type="GO" id="GO:0015833">
    <property type="term" value="P:peptide transport"/>
    <property type="evidence" value="ECO:0007669"/>
    <property type="project" value="TreeGrafter"/>
</dbReference>
<organism evidence="3 4">
    <name type="scientific">Pseudoramibacter alactolyticus ATCC 23263</name>
    <dbReference type="NCBI Taxonomy" id="887929"/>
    <lineage>
        <taxon>Bacteria</taxon>
        <taxon>Bacillati</taxon>
        <taxon>Bacillota</taxon>
        <taxon>Clostridia</taxon>
        <taxon>Eubacteriales</taxon>
        <taxon>Eubacteriaceae</taxon>
        <taxon>Pseudoramibacter</taxon>
    </lineage>
</organism>
<dbReference type="HOGENOM" id="CLU_017028_7_5_9"/>
<name>E6MH91_9FIRM</name>
<dbReference type="GO" id="GO:0043190">
    <property type="term" value="C:ATP-binding cassette (ABC) transporter complex"/>
    <property type="evidence" value="ECO:0007669"/>
    <property type="project" value="InterPro"/>
</dbReference>
<dbReference type="PANTHER" id="PTHR30290">
    <property type="entry name" value="PERIPLASMIC BINDING COMPONENT OF ABC TRANSPORTER"/>
    <property type="match status" value="1"/>
</dbReference>
<dbReference type="PROSITE" id="PS51257">
    <property type="entry name" value="PROKAR_LIPOPROTEIN"/>
    <property type="match status" value="1"/>
</dbReference>
<dbReference type="SUPFAM" id="SSF53850">
    <property type="entry name" value="Periplasmic binding protein-like II"/>
    <property type="match status" value="1"/>
</dbReference>
<gene>
    <name evidence="3" type="ORF">HMP0721_1376</name>
</gene>
<dbReference type="AlphaFoldDB" id="E6MH91"/>
<dbReference type="PANTHER" id="PTHR30290:SF81">
    <property type="entry name" value="OLIGOPEPTIDE-BINDING PROTEIN OPPA"/>
    <property type="match status" value="1"/>
</dbReference>
<proteinExistence type="predicted"/>
<dbReference type="InterPro" id="IPR000914">
    <property type="entry name" value="SBP_5_dom"/>
</dbReference>
<dbReference type="EMBL" id="AEQN01000016">
    <property type="protein sequence ID" value="EFV01981.1"/>
    <property type="molecule type" value="Genomic_DNA"/>
</dbReference>
<evidence type="ECO:0000313" key="4">
    <source>
        <dbReference type="Proteomes" id="UP000004754"/>
    </source>
</evidence>
<keyword evidence="1" id="KW-0732">Signal</keyword>